<dbReference type="Proteomes" id="UP000583454">
    <property type="component" value="Unassembled WGS sequence"/>
</dbReference>
<feature type="transmembrane region" description="Helical" evidence="1">
    <location>
        <begin position="15"/>
        <end position="37"/>
    </location>
</feature>
<dbReference type="AlphaFoldDB" id="A0A840ZLL0"/>
<keyword evidence="1" id="KW-0812">Transmembrane</keyword>
<keyword evidence="1" id="KW-0472">Membrane</keyword>
<accession>A0A840ZLL0</accession>
<dbReference type="EMBL" id="JACHOP010000019">
    <property type="protein sequence ID" value="MBB5759022.1"/>
    <property type="molecule type" value="Genomic_DNA"/>
</dbReference>
<protein>
    <submittedName>
        <fullName evidence="2">Uncharacterized protein</fullName>
    </submittedName>
</protein>
<evidence type="ECO:0000313" key="2">
    <source>
        <dbReference type="EMBL" id="MBB5759022.1"/>
    </source>
</evidence>
<sequence length="38" mass="4212">MPGDDSADPSGERDWVTYLIGTLLAFECTILVVTLIWL</sequence>
<gene>
    <name evidence="2" type="ORF">HNR00_003750</name>
</gene>
<organism evidence="2 3">
    <name type="scientific">Methylorubrum rhodinum</name>
    <dbReference type="NCBI Taxonomy" id="29428"/>
    <lineage>
        <taxon>Bacteria</taxon>
        <taxon>Pseudomonadati</taxon>
        <taxon>Pseudomonadota</taxon>
        <taxon>Alphaproteobacteria</taxon>
        <taxon>Hyphomicrobiales</taxon>
        <taxon>Methylobacteriaceae</taxon>
        <taxon>Methylorubrum</taxon>
    </lineage>
</organism>
<proteinExistence type="predicted"/>
<reference evidence="2 3" key="1">
    <citation type="submission" date="2020-08" db="EMBL/GenBank/DDBJ databases">
        <title>Genomic Encyclopedia of Type Strains, Phase IV (KMG-IV): sequencing the most valuable type-strain genomes for metagenomic binning, comparative biology and taxonomic classification.</title>
        <authorList>
            <person name="Goeker M."/>
        </authorList>
    </citation>
    <scope>NUCLEOTIDE SEQUENCE [LARGE SCALE GENOMIC DNA]</scope>
    <source>
        <strain evidence="2 3">DSM 2163</strain>
    </source>
</reference>
<keyword evidence="1" id="KW-1133">Transmembrane helix</keyword>
<evidence type="ECO:0000313" key="3">
    <source>
        <dbReference type="Proteomes" id="UP000583454"/>
    </source>
</evidence>
<name>A0A840ZLL0_9HYPH</name>
<evidence type="ECO:0000256" key="1">
    <source>
        <dbReference type="SAM" id="Phobius"/>
    </source>
</evidence>
<keyword evidence="3" id="KW-1185">Reference proteome</keyword>
<comment type="caution">
    <text evidence="2">The sequence shown here is derived from an EMBL/GenBank/DDBJ whole genome shotgun (WGS) entry which is preliminary data.</text>
</comment>